<dbReference type="EMBL" id="SAVB01000009">
    <property type="protein sequence ID" value="RWR49437.1"/>
    <property type="molecule type" value="Genomic_DNA"/>
</dbReference>
<proteinExistence type="predicted"/>
<accession>A0A443LJR2</accession>
<dbReference type="Proteomes" id="UP000286594">
    <property type="component" value="Unassembled WGS sequence"/>
</dbReference>
<gene>
    <name evidence="1" type="ORF">EOW65_09165</name>
</gene>
<reference evidence="1 2" key="1">
    <citation type="submission" date="2019-01" db="EMBL/GenBank/DDBJ databases">
        <title>Sinorhodobacter populi sp. nov. isolated from the symptomatic bark tissue of Populus euramericana canker.</title>
        <authorList>
            <person name="Xu G."/>
        </authorList>
    </citation>
    <scope>NUCLEOTIDE SEQUENCE [LARGE SCALE GENOMIC DNA]</scope>
    <source>
        <strain evidence="1 2">CCTCC AB2012026</strain>
    </source>
</reference>
<name>A0A443LJR2_9RHOB</name>
<evidence type="ECO:0000313" key="1">
    <source>
        <dbReference type="EMBL" id="RWR49437.1"/>
    </source>
</evidence>
<dbReference type="RefSeq" id="WP_128148719.1">
    <property type="nucleotide sequence ID" value="NZ_SAVB01000009.1"/>
</dbReference>
<evidence type="ECO:0000313" key="2">
    <source>
        <dbReference type="Proteomes" id="UP000286594"/>
    </source>
</evidence>
<dbReference type="AlphaFoldDB" id="A0A443LJR2"/>
<comment type="caution">
    <text evidence="1">The sequence shown here is derived from an EMBL/GenBank/DDBJ whole genome shotgun (WGS) entry which is preliminary data.</text>
</comment>
<keyword evidence="2" id="KW-1185">Reference proteome</keyword>
<sequence>MSAMAEAARPVGVSVQDWARLSAAQRLAAAELLAVRPAEISVTRWLTMGEAGRRAALLQAATAPEVCGPEIPVAPARGACRVFTVRQIRPGTRNTIEDAGYQGPGEAQPRRAVRAADVFDRMEARAQAAKKPAPFTPGQIAIARLYRTLVERHEAGAIKLSSLEGRTGGSGRGVDVTDLRLEDARKIALLRRRIGDGAAMVVRRLRPSARGAGASIILDRRLVDAVCLEDMDLSSILAAHGWNVDGTHRKRLVAALVASLDRMRGYPQKGD</sequence>
<dbReference type="OrthoDB" id="7667008at2"/>
<organism evidence="1 2">
    <name type="scientific">Paenirhodobacter ferrireducens</name>
    <dbReference type="NCBI Taxonomy" id="1215032"/>
    <lineage>
        <taxon>Bacteria</taxon>
        <taxon>Pseudomonadati</taxon>
        <taxon>Pseudomonadota</taxon>
        <taxon>Alphaproteobacteria</taxon>
        <taxon>Rhodobacterales</taxon>
        <taxon>Rhodobacter group</taxon>
        <taxon>Paenirhodobacter</taxon>
    </lineage>
</organism>
<protein>
    <submittedName>
        <fullName evidence="1">Uncharacterized protein</fullName>
    </submittedName>
</protein>